<dbReference type="InterPro" id="IPR036396">
    <property type="entry name" value="Cyt_P450_sf"/>
</dbReference>
<evidence type="ECO:0000313" key="6">
    <source>
        <dbReference type="EMBL" id="KAL1540366.1"/>
    </source>
</evidence>
<keyword evidence="2" id="KW-0479">Metal-binding</keyword>
<keyword evidence="4" id="KW-0408">Iron</keyword>
<organism evidence="6 7">
    <name type="scientific">Salvia divinorum</name>
    <name type="common">Maria pastora</name>
    <name type="synonym">Diviner's sage</name>
    <dbReference type="NCBI Taxonomy" id="28513"/>
    <lineage>
        <taxon>Eukaryota</taxon>
        <taxon>Viridiplantae</taxon>
        <taxon>Streptophyta</taxon>
        <taxon>Embryophyta</taxon>
        <taxon>Tracheophyta</taxon>
        <taxon>Spermatophyta</taxon>
        <taxon>Magnoliopsida</taxon>
        <taxon>eudicotyledons</taxon>
        <taxon>Gunneridae</taxon>
        <taxon>Pentapetalae</taxon>
        <taxon>asterids</taxon>
        <taxon>lamiids</taxon>
        <taxon>Lamiales</taxon>
        <taxon>Lamiaceae</taxon>
        <taxon>Nepetoideae</taxon>
        <taxon>Mentheae</taxon>
        <taxon>Salviinae</taxon>
        <taxon>Salvia</taxon>
        <taxon>Salvia subgen. Calosphace</taxon>
    </lineage>
</organism>
<keyword evidence="7" id="KW-1185">Reference proteome</keyword>
<dbReference type="Proteomes" id="UP001567538">
    <property type="component" value="Unassembled WGS sequence"/>
</dbReference>
<dbReference type="SUPFAM" id="SSF48264">
    <property type="entry name" value="Cytochrome P450"/>
    <property type="match status" value="1"/>
</dbReference>
<evidence type="ECO:0000256" key="4">
    <source>
        <dbReference type="ARBA" id="ARBA00023004"/>
    </source>
</evidence>
<sequence length="182" mass="20777">MTLIPNDMDLDTTKDPLNMMIQEPCLGCVSNNDDILGDSEKRLRFKEIVAETFKVSGATNIGDFVPVLRWIGMDKIENKLKELQVKRDNFMQDLIDEHRKIKSEKKKQMNSTLIDVLLELQENDPQNYKDKIIRGMRQVMLSAGTDNHEMVDMAGAPGLSMLKAQPLVARCRPRAAELLQYI</sequence>
<dbReference type="GO" id="GO:0004497">
    <property type="term" value="F:monooxygenase activity"/>
    <property type="evidence" value="ECO:0007669"/>
    <property type="project" value="UniProtKB-KW"/>
</dbReference>
<keyword evidence="5" id="KW-0503">Monooxygenase</keyword>
<dbReference type="AlphaFoldDB" id="A0ABD1G8B5"/>
<dbReference type="Gene3D" id="1.10.630.10">
    <property type="entry name" value="Cytochrome P450"/>
    <property type="match status" value="1"/>
</dbReference>
<comment type="caution">
    <text evidence="6">The sequence shown here is derived from an EMBL/GenBank/DDBJ whole genome shotgun (WGS) entry which is preliminary data.</text>
</comment>
<protein>
    <submittedName>
        <fullName evidence="6">Cytochrome P450 81Q32-like</fullName>
    </submittedName>
</protein>
<evidence type="ECO:0000256" key="2">
    <source>
        <dbReference type="ARBA" id="ARBA00022723"/>
    </source>
</evidence>
<evidence type="ECO:0000256" key="5">
    <source>
        <dbReference type="ARBA" id="ARBA00023033"/>
    </source>
</evidence>
<dbReference type="InterPro" id="IPR001128">
    <property type="entry name" value="Cyt_P450"/>
</dbReference>
<evidence type="ECO:0000256" key="3">
    <source>
        <dbReference type="ARBA" id="ARBA00023002"/>
    </source>
</evidence>
<reference evidence="6 7" key="1">
    <citation type="submission" date="2024-06" db="EMBL/GenBank/DDBJ databases">
        <title>A chromosome level genome sequence of Diviner's sage (Salvia divinorum).</title>
        <authorList>
            <person name="Ford S.A."/>
            <person name="Ro D.-K."/>
            <person name="Ness R.W."/>
            <person name="Phillips M.A."/>
        </authorList>
    </citation>
    <scope>NUCLEOTIDE SEQUENCE [LARGE SCALE GENOMIC DNA]</scope>
    <source>
        <strain evidence="6">SAF-2024a</strain>
        <tissue evidence="6">Leaf</tissue>
    </source>
</reference>
<name>A0ABD1G8B5_SALDI</name>
<proteinExistence type="predicted"/>
<accession>A0ABD1G8B5</accession>
<dbReference type="GO" id="GO:0046872">
    <property type="term" value="F:metal ion binding"/>
    <property type="evidence" value="ECO:0007669"/>
    <property type="project" value="UniProtKB-KW"/>
</dbReference>
<dbReference type="Pfam" id="PF00067">
    <property type="entry name" value="p450"/>
    <property type="match status" value="1"/>
</dbReference>
<dbReference type="InterPro" id="IPR050651">
    <property type="entry name" value="Plant_Cytochrome_P450_Monoox"/>
</dbReference>
<evidence type="ECO:0000256" key="1">
    <source>
        <dbReference type="ARBA" id="ARBA00022617"/>
    </source>
</evidence>
<dbReference type="PANTHER" id="PTHR47947">
    <property type="entry name" value="CYTOCHROME P450 82C3-RELATED"/>
    <property type="match status" value="1"/>
</dbReference>
<keyword evidence="3" id="KW-0560">Oxidoreductase</keyword>
<dbReference type="PANTHER" id="PTHR47947:SF3">
    <property type="entry name" value="CYTOCHROME P450 81D1-LIKE"/>
    <property type="match status" value="1"/>
</dbReference>
<evidence type="ECO:0000313" key="7">
    <source>
        <dbReference type="Proteomes" id="UP001567538"/>
    </source>
</evidence>
<dbReference type="EMBL" id="JBEAFC010000009">
    <property type="protein sequence ID" value="KAL1540366.1"/>
    <property type="molecule type" value="Genomic_DNA"/>
</dbReference>
<gene>
    <name evidence="6" type="ORF">AAHA92_24726</name>
</gene>
<keyword evidence="1" id="KW-0349">Heme</keyword>